<evidence type="ECO:0000256" key="1">
    <source>
        <dbReference type="ARBA" id="ARBA00022801"/>
    </source>
</evidence>
<dbReference type="EMBL" id="BROQ01000019">
    <property type="protein sequence ID" value="GKZ19405.1"/>
    <property type="molecule type" value="Genomic_DNA"/>
</dbReference>
<dbReference type="InterPro" id="IPR011059">
    <property type="entry name" value="Metal-dep_hydrolase_composite"/>
</dbReference>
<dbReference type="InterPro" id="IPR032466">
    <property type="entry name" value="Metal_Hydrolase"/>
</dbReference>
<dbReference type="Pfam" id="PF01979">
    <property type="entry name" value="Amidohydro_1"/>
    <property type="match status" value="1"/>
</dbReference>
<reference evidence="3" key="1">
    <citation type="submission" date="2022-07" db="EMBL/GenBank/DDBJ databases">
        <title>Taxonomy of Aspergillus series Nigri: significant species reduction supported by multi-species coalescent approaches.</title>
        <authorList>
            <person name="Bian C."/>
            <person name="Kusuya Y."/>
            <person name="Sklenar F."/>
            <person name="D'hooge E."/>
            <person name="Yaguchi T."/>
            <person name="Takahashi H."/>
            <person name="Hubka V."/>
        </authorList>
    </citation>
    <scope>NUCLEOTIDE SEQUENCE</scope>
    <source>
        <strain evidence="3">CBS 733.88</strain>
    </source>
</reference>
<comment type="caution">
    <text evidence="3">The sequence shown here is derived from an EMBL/GenBank/DDBJ whole genome shotgun (WGS) entry which is preliminary data.</text>
</comment>
<organism evidence="3 4">
    <name type="scientific">Aspergillus brasiliensis</name>
    <dbReference type="NCBI Taxonomy" id="319629"/>
    <lineage>
        <taxon>Eukaryota</taxon>
        <taxon>Fungi</taxon>
        <taxon>Dikarya</taxon>
        <taxon>Ascomycota</taxon>
        <taxon>Pezizomycotina</taxon>
        <taxon>Eurotiomycetes</taxon>
        <taxon>Eurotiomycetidae</taxon>
        <taxon>Eurotiales</taxon>
        <taxon>Aspergillaceae</taxon>
        <taxon>Aspergillus</taxon>
        <taxon>Aspergillus subgen. Circumdati</taxon>
    </lineage>
</organism>
<sequence length="479" mass="53025">MAYILLQKGTILAHQDGQVVVLKEHDVLIEGNRIKDIGKGLRLDSHEGRVIDCRDKIISPGFIDTHHHLWQTQLKGKLGDLSFMDYMVAGNIQSFNYTPDDIFWGQLGGCLESINSGVTTVVDHAHMTYSPEHVTEAIRASASSGLRTFFCYTPIWRIKSWSSQLDYDDDLLPEWWYTTLETLARSAPFGSGRVQLGLAFDNFKLPRETIESLWAKCRSLGLKLFTTHFVANYMTNSVNLLSEYGLLDKHVLFSHVNGIAESDAQTLLDHGAYFSTAPETELQMGLGEIVAFRPDVKCNASVGIDCHSNNSGDILSQLRLGMQHARGQENQDAMKAGKYPAVQIQLEEVFNLGTLQGAKAVNMDDQIGSIEVGKLADLVIFDGTSPNMACAAEENPVAAVLLHANVGDIEMVIIDGVIRKESNRLADTGILDGPNGQTTKSLSWRDVSNSLLKSRQMVIERQEGQDPQEGMKFLYKTFG</sequence>
<name>A0A9W5YK87_9EURO</name>
<dbReference type="PANTHER" id="PTHR43794:SF11">
    <property type="entry name" value="AMIDOHYDROLASE-RELATED DOMAIN-CONTAINING PROTEIN"/>
    <property type="match status" value="1"/>
</dbReference>
<accession>A0A9W5YK87</accession>
<dbReference type="InterPro" id="IPR050287">
    <property type="entry name" value="MTA/SAH_deaminase"/>
</dbReference>
<keyword evidence="1" id="KW-0378">Hydrolase</keyword>
<evidence type="ECO:0000313" key="3">
    <source>
        <dbReference type="EMBL" id="GKZ19405.1"/>
    </source>
</evidence>
<dbReference type="InterPro" id="IPR006680">
    <property type="entry name" value="Amidohydro-rel"/>
</dbReference>
<evidence type="ECO:0000313" key="4">
    <source>
        <dbReference type="Proteomes" id="UP001143548"/>
    </source>
</evidence>
<gene>
    <name evidence="3" type="ORF">AbraCBS73388_003876</name>
</gene>
<dbReference type="GO" id="GO:0016810">
    <property type="term" value="F:hydrolase activity, acting on carbon-nitrogen (but not peptide) bonds"/>
    <property type="evidence" value="ECO:0007669"/>
    <property type="project" value="InterPro"/>
</dbReference>
<dbReference type="SUPFAM" id="SSF51338">
    <property type="entry name" value="Composite domain of metallo-dependent hydrolases"/>
    <property type="match status" value="1"/>
</dbReference>
<dbReference type="Gene3D" id="3.20.20.140">
    <property type="entry name" value="Metal-dependent hydrolases"/>
    <property type="match status" value="1"/>
</dbReference>
<proteinExistence type="predicted"/>
<evidence type="ECO:0000259" key="2">
    <source>
        <dbReference type="Pfam" id="PF01979"/>
    </source>
</evidence>
<dbReference type="PANTHER" id="PTHR43794">
    <property type="entry name" value="AMINOHYDROLASE SSNA-RELATED"/>
    <property type="match status" value="1"/>
</dbReference>
<dbReference type="AlphaFoldDB" id="A0A9W5YK87"/>
<dbReference type="SUPFAM" id="SSF51556">
    <property type="entry name" value="Metallo-dependent hydrolases"/>
    <property type="match status" value="1"/>
</dbReference>
<dbReference type="Proteomes" id="UP001143548">
    <property type="component" value="Unassembled WGS sequence"/>
</dbReference>
<dbReference type="Gene3D" id="2.30.40.10">
    <property type="entry name" value="Urease, subunit C, domain 1"/>
    <property type="match status" value="1"/>
</dbReference>
<feature type="domain" description="Amidohydrolase-related" evidence="2">
    <location>
        <begin position="57"/>
        <end position="418"/>
    </location>
</feature>
<protein>
    <recommendedName>
        <fullName evidence="2">Amidohydrolase-related domain-containing protein</fullName>
    </recommendedName>
</protein>